<keyword evidence="5" id="KW-0496">Mitochondrion</keyword>
<keyword evidence="9" id="KW-1185">Reference proteome</keyword>
<reference evidence="8 9" key="1">
    <citation type="submission" date="2020-03" db="EMBL/GenBank/DDBJ databases">
        <title>Genome sequence of Toxoplasma gondii RH-88 strain.</title>
        <authorList>
            <person name="Lorenzi H.A."/>
            <person name="Venepally P."/>
            <person name="Rozenberg A."/>
            <person name="Sibley D."/>
        </authorList>
    </citation>
    <scope>NUCLEOTIDE SEQUENCE [LARGE SCALE GENOMIC DNA]</scope>
    <source>
        <strain evidence="8 9">RH-88</strain>
    </source>
</reference>
<evidence type="ECO:0000256" key="4">
    <source>
        <dbReference type="ARBA" id="ARBA00022980"/>
    </source>
</evidence>
<comment type="caution">
    <text evidence="8">The sequence shown here is derived from an EMBL/GenBank/DDBJ whole genome shotgun (WGS) entry which is preliminary data.</text>
</comment>
<dbReference type="EMDB" id="EMD-51104"/>
<dbReference type="Proteomes" id="UP000557509">
    <property type="component" value="Unassembled WGS sequence"/>
</dbReference>
<comment type="subcellular location">
    <subcellularLocation>
        <location evidence="1">Mitochondrion</location>
    </subcellularLocation>
</comment>
<dbReference type="Pfam" id="PF09809">
    <property type="entry name" value="MRP-L27"/>
    <property type="match status" value="1"/>
</dbReference>
<evidence type="ECO:0000256" key="1">
    <source>
        <dbReference type="ARBA" id="ARBA00004173"/>
    </source>
</evidence>
<protein>
    <submittedName>
        <fullName evidence="8">Putative 60S ribosomal protein L27</fullName>
    </submittedName>
</protein>
<keyword evidence="3" id="KW-0809">Transit peptide</keyword>
<feature type="region of interest" description="Disordered" evidence="7">
    <location>
        <begin position="28"/>
        <end position="88"/>
    </location>
</feature>
<gene>
    <name evidence="8" type="ORF">TGRH88_051940</name>
</gene>
<dbReference type="EMDB" id="EMD-52551"/>
<organism evidence="8 9">
    <name type="scientific">Toxoplasma gondii</name>
    <dbReference type="NCBI Taxonomy" id="5811"/>
    <lineage>
        <taxon>Eukaryota</taxon>
        <taxon>Sar</taxon>
        <taxon>Alveolata</taxon>
        <taxon>Apicomplexa</taxon>
        <taxon>Conoidasida</taxon>
        <taxon>Coccidia</taxon>
        <taxon>Eucoccidiorida</taxon>
        <taxon>Eimeriorina</taxon>
        <taxon>Sarcocystidae</taxon>
        <taxon>Toxoplasma</taxon>
    </lineage>
</organism>
<sequence>MLRDHLRDKRRKNWSLQLSNADFNLRNAKGLPSLQRRDAEDFAAKNFEKKTRRLPPPVHASASASRGQARVSRPATDEEENAAAESQKDNIARAVAASAMSLLSLSVPRLAKVGPSKGRGPLLAKFAPVGFKKGFGAIGLGRHTKKGFFIINTMLVPMFKVPDLSNCKLKCYVAPDTYRIVQQSFNKRELDDGEDF</sequence>
<dbReference type="PANTHER" id="PTHR21338">
    <property type="entry name" value="MITOCHONDRIAL RIBOSOMAL PROTEIN L41"/>
    <property type="match status" value="1"/>
</dbReference>
<feature type="compositionally biased region" description="Basic and acidic residues" evidence="7">
    <location>
        <begin position="35"/>
        <end position="49"/>
    </location>
</feature>
<dbReference type="VEuPathDB" id="ToxoDB:TGME49_312680"/>
<keyword evidence="4 8" id="KW-0689">Ribosomal protein</keyword>
<dbReference type="InterPro" id="IPR019189">
    <property type="entry name" value="Ribosomal_mL41"/>
</dbReference>
<dbReference type="AlphaFoldDB" id="A0A7J6JYF7"/>
<dbReference type="EMBL" id="JAAUHK010000196">
    <property type="protein sequence ID" value="KAF4639422.1"/>
    <property type="molecule type" value="Genomic_DNA"/>
</dbReference>
<evidence type="ECO:0000256" key="6">
    <source>
        <dbReference type="ARBA" id="ARBA00023274"/>
    </source>
</evidence>
<accession>A0A7J6JYF7</accession>
<dbReference type="PANTHER" id="PTHR21338:SF0">
    <property type="entry name" value="LARGE RIBOSOMAL SUBUNIT PROTEIN ML41"/>
    <property type="match status" value="1"/>
</dbReference>
<dbReference type="GO" id="GO:0003735">
    <property type="term" value="F:structural constituent of ribosome"/>
    <property type="evidence" value="ECO:0007669"/>
    <property type="project" value="InterPro"/>
</dbReference>
<evidence type="ECO:0000256" key="2">
    <source>
        <dbReference type="ARBA" id="ARBA00010152"/>
    </source>
</evidence>
<dbReference type="GO" id="GO:0005762">
    <property type="term" value="C:mitochondrial large ribosomal subunit"/>
    <property type="evidence" value="ECO:0007669"/>
    <property type="project" value="InterPro"/>
</dbReference>
<evidence type="ECO:0000256" key="3">
    <source>
        <dbReference type="ARBA" id="ARBA00022946"/>
    </source>
</evidence>
<proteinExistence type="inferred from homology"/>
<evidence type="ECO:0000313" key="8">
    <source>
        <dbReference type="EMBL" id="KAF4639422.1"/>
    </source>
</evidence>
<evidence type="ECO:0000313" key="9">
    <source>
        <dbReference type="Proteomes" id="UP000557509"/>
    </source>
</evidence>
<keyword evidence="6" id="KW-0687">Ribonucleoprotein</keyword>
<evidence type="ECO:0000256" key="5">
    <source>
        <dbReference type="ARBA" id="ARBA00023128"/>
    </source>
</evidence>
<name>A0A7J6JYF7_TOXGO</name>
<comment type="similarity">
    <text evidence="2">Belongs to the mitochondrion-specific ribosomal protein mL41 family.</text>
</comment>
<dbReference type="GO" id="GO:0006412">
    <property type="term" value="P:translation"/>
    <property type="evidence" value="ECO:0007669"/>
    <property type="project" value="TreeGrafter"/>
</dbReference>
<evidence type="ECO:0000256" key="7">
    <source>
        <dbReference type="SAM" id="MobiDB-lite"/>
    </source>
</evidence>